<proteinExistence type="predicted"/>
<name>A0ABU2FAV3_9EURY</name>
<accession>A0ABU2FAV3</accession>
<dbReference type="RefSeq" id="WP_310919015.1">
    <property type="nucleotide sequence ID" value="NZ_JAMQON010000002.1"/>
</dbReference>
<dbReference type="InterPro" id="IPR018716">
    <property type="entry name" value="DUF2240"/>
</dbReference>
<protein>
    <submittedName>
        <fullName evidence="1">DUF2240 family protein</fullName>
    </submittedName>
</protein>
<sequence length="146" mass="15558">MSLKTAVAAPFRQRGTDRMAESEFVVALSLDRNWFSPDQAKTLVDVATSEGLLDRDEEALVVGFDAATTEIPDGFQPGEEILQSRSTFEQVLDTVIEAGVEKQTAVAGINALQSELGLTLDAAAVVYARSEGVAVGSIAAEVREEL</sequence>
<dbReference type="Pfam" id="PF09999">
    <property type="entry name" value="DUF2240"/>
    <property type="match status" value="1"/>
</dbReference>
<dbReference type="EMBL" id="JAMQON010000002">
    <property type="protein sequence ID" value="MDS0259407.1"/>
    <property type="molecule type" value="Genomic_DNA"/>
</dbReference>
<gene>
    <name evidence="1" type="ORF">NDI56_08385</name>
</gene>
<dbReference type="Proteomes" id="UP001259659">
    <property type="component" value="Unassembled WGS sequence"/>
</dbReference>
<organism evidence="1 2">
    <name type="scientific">Haloarcula saliterrae</name>
    <dbReference type="NCBI Taxonomy" id="2950534"/>
    <lineage>
        <taxon>Archaea</taxon>
        <taxon>Methanobacteriati</taxon>
        <taxon>Methanobacteriota</taxon>
        <taxon>Stenosarchaea group</taxon>
        <taxon>Halobacteria</taxon>
        <taxon>Halobacteriales</taxon>
        <taxon>Haloarculaceae</taxon>
        <taxon>Haloarcula</taxon>
    </lineage>
</organism>
<reference evidence="1 2" key="1">
    <citation type="submission" date="2022-06" db="EMBL/GenBank/DDBJ databases">
        <title>Haloarcula sp. a new haloarchaeum isolate from saline soil.</title>
        <authorList>
            <person name="Strakova D."/>
            <person name="Galisteo C."/>
            <person name="Sanchez-Porro C."/>
            <person name="Ventosa A."/>
        </authorList>
    </citation>
    <scope>NUCLEOTIDE SEQUENCE [LARGE SCALE GENOMIC DNA]</scope>
    <source>
        <strain evidence="1 2">S1CR25-12</strain>
    </source>
</reference>
<evidence type="ECO:0000313" key="2">
    <source>
        <dbReference type="Proteomes" id="UP001259659"/>
    </source>
</evidence>
<keyword evidence="2" id="KW-1185">Reference proteome</keyword>
<comment type="caution">
    <text evidence="1">The sequence shown here is derived from an EMBL/GenBank/DDBJ whole genome shotgun (WGS) entry which is preliminary data.</text>
</comment>
<evidence type="ECO:0000313" key="1">
    <source>
        <dbReference type="EMBL" id="MDS0259407.1"/>
    </source>
</evidence>